<sequence length="73" mass="8660">MSKKKKPTIIKDTPEDFVYDHSLQNHIIQHVNVYGFCDIVPNAIEAYRTRARRLNRHADALEKMYKRSIIEMT</sequence>
<comment type="caution">
    <text evidence="1">The sequence shown here is derived from an EMBL/GenBank/DDBJ whole genome shotgun (WGS) entry which is preliminary data.</text>
</comment>
<reference evidence="1" key="1">
    <citation type="journal article" date="2015" name="Nature">
        <title>Complex archaea that bridge the gap between prokaryotes and eukaryotes.</title>
        <authorList>
            <person name="Spang A."/>
            <person name="Saw J.H."/>
            <person name="Jorgensen S.L."/>
            <person name="Zaremba-Niedzwiedzka K."/>
            <person name="Martijn J."/>
            <person name="Lind A.E."/>
            <person name="van Eijk R."/>
            <person name="Schleper C."/>
            <person name="Guy L."/>
            <person name="Ettema T.J."/>
        </authorList>
    </citation>
    <scope>NUCLEOTIDE SEQUENCE</scope>
</reference>
<evidence type="ECO:0000313" key="1">
    <source>
        <dbReference type="EMBL" id="KKN77611.1"/>
    </source>
</evidence>
<dbReference type="EMBL" id="LAZR01000276">
    <property type="protein sequence ID" value="KKN77611.1"/>
    <property type="molecule type" value="Genomic_DNA"/>
</dbReference>
<accession>A0A0F9VVY0</accession>
<proteinExistence type="predicted"/>
<name>A0A0F9VVY0_9ZZZZ</name>
<organism evidence="1">
    <name type="scientific">marine sediment metagenome</name>
    <dbReference type="NCBI Taxonomy" id="412755"/>
    <lineage>
        <taxon>unclassified sequences</taxon>
        <taxon>metagenomes</taxon>
        <taxon>ecological metagenomes</taxon>
    </lineage>
</organism>
<protein>
    <submittedName>
        <fullName evidence="1">Uncharacterized protein</fullName>
    </submittedName>
</protein>
<dbReference type="AlphaFoldDB" id="A0A0F9VVY0"/>
<gene>
    <name evidence="1" type="ORF">LCGC14_0358860</name>
</gene>